<gene>
    <name evidence="2" type="ORF">R1sor_011238</name>
</gene>
<feature type="compositionally biased region" description="Basic and acidic residues" evidence="1">
    <location>
        <begin position="138"/>
        <end position="151"/>
    </location>
</feature>
<organism evidence="2 3">
    <name type="scientific">Riccia sorocarpa</name>
    <dbReference type="NCBI Taxonomy" id="122646"/>
    <lineage>
        <taxon>Eukaryota</taxon>
        <taxon>Viridiplantae</taxon>
        <taxon>Streptophyta</taxon>
        <taxon>Embryophyta</taxon>
        <taxon>Marchantiophyta</taxon>
        <taxon>Marchantiopsida</taxon>
        <taxon>Marchantiidae</taxon>
        <taxon>Marchantiales</taxon>
        <taxon>Ricciaceae</taxon>
        <taxon>Riccia</taxon>
    </lineage>
</organism>
<comment type="caution">
    <text evidence="2">The sequence shown here is derived from an EMBL/GenBank/DDBJ whole genome shotgun (WGS) entry which is preliminary data.</text>
</comment>
<protein>
    <submittedName>
        <fullName evidence="2">Uncharacterized protein</fullName>
    </submittedName>
</protein>
<proteinExistence type="predicted"/>
<name>A0ABD3I327_9MARC</name>
<evidence type="ECO:0000313" key="3">
    <source>
        <dbReference type="Proteomes" id="UP001633002"/>
    </source>
</evidence>
<dbReference type="EMBL" id="JBJQOH010000002">
    <property type="protein sequence ID" value="KAL3697162.1"/>
    <property type="molecule type" value="Genomic_DNA"/>
</dbReference>
<feature type="region of interest" description="Disordered" evidence="1">
    <location>
        <begin position="138"/>
        <end position="207"/>
    </location>
</feature>
<feature type="compositionally biased region" description="Basic and acidic residues" evidence="1">
    <location>
        <begin position="40"/>
        <end position="51"/>
    </location>
</feature>
<sequence>MLGSPGNQAHPGISNPFNALNSLPAKEKELPTSIMLAPKNHGEYRAGKKAETPYNENSKLNKEHSALVLALASVDDSQPERKSDLISANPTDLQLSLVPTPTSDLPIQIRGQDLGLQADVEDNEMIEVETRGIKGRLQEDVTHTPDRGDASKKRHTLKPKNNLQQRAEENAGVGKISAMHNLEEEESVPGGDVKILGENGTWPGTGLGNTVRSYIENRIPQSS</sequence>
<evidence type="ECO:0000313" key="2">
    <source>
        <dbReference type="EMBL" id="KAL3697162.1"/>
    </source>
</evidence>
<keyword evidence="3" id="KW-1185">Reference proteome</keyword>
<feature type="region of interest" description="Disordered" evidence="1">
    <location>
        <begin position="1"/>
        <end position="20"/>
    </location>
</feature>
<reference evidence="2 3" key="1">
    <citation type="submission" date="2024-09" db="EMBL/GenBank/DDBJ databases">
        <title>Chromosome-scale assembly of Riccia sorocarpa.</title>
        <authorList>
            <person name="Paukszto L."/>
        </authorList>
    </citation>
    <scope>NUCLEOTIDE SEQUENCE [LARGE SCALE GENOMIC DNA]</scope>
    <source>
        <strain evidence="2">LP-2024</strain>
        <tissue evidence="2">Aerial parts of the thallus</tissue>
    </source>
</reference>
<dbReference type="Proteomes" id="UP001633002">
    <property type="component" value="Unassembled WGS sequence"/>
</dbReference>
<feature type="region of interest" description="Disordered" evidence="1">
    <location>
        <begin position="36"/>
        <end position="55"/>
    </location>
</feature>
<evidence type="ECO:0000256" key="1">
    <source>
        <dbReference type="SAM" id="MobiDB-lite"/>
    </source>
</evidence>
<accession>A0ABD3I327</accession>
<dbReference type="AlphaFoldDB" id="A0ABD3I327"/>